<evidence type="ECO:0000256" key="5">
    <source>
        <dbReference type="ARBA" id="ARBA00093797"/>
    </source>
</evidence>
<reference evidence="6 7" key="1">
    <citation type="submission" date="2020-10" db="EMBL/GenBank/DDBJ databases">
        <title>Phylogeny of dyella-like bacteria.</title>
        <authorList>
            <person name="Fu J."/>
        </authorList>
    </citation>
    <scope>NUCLEOTIDE SEQUENCE [LARGE SCALE GENOMIC DNA]</scope>
    <source>
        <strain evidence="6 7">DHOB07</strain>
    </source>
</reference>
<dbReference type="EMBL" id="JADIKG010000010">
    <property type="protein sequence ID" value="MFK2872482.1"/>
    <property type="molecule type" value="Genomic_DNA"/>
</dbReference>
<organism evidence="6 7">
    <name type="scientific">Dyella lipolytica</name>
    <dbReference type="NCBI Taxonomy" id="1867835"/>
    <lineage>
        <taxon>Bacteria</taxon>
        <taxon>Pseudomonadati</taxon>
        <taxon>Pseudomonadota</taxon>
        <taxon>Gammaproteobacteria</taxon>
        <taxon>Lysobacterales</taxon>
        <taxon>Rhodanobacteraceae</taxon>
        <taxon>Dyella</taxon>
    </lineage>
</organism>
<evidence type="ECO:0000256" key="3">
    <source>
        <dbReference type="ARBA" id="ARBA00022795"/>
    </source>
</evidence>
<evidence type="ECO:0000256" key="2">
    <source>
        <dbReference type="ARBA" id="ARBA00022490"/>
    </source>
</evidence>
<protein>
    <recommendedName>
        <fullName evidence="5">Flagellar protein FliT</fullName>
    </recommendedName>
</protein>
<keyword evidence="6" id="KW-0966">Cell projection</keyword>
<keyword evidence="6" id="KW-0282">Flagellum</keyword>
<keyword evidence="2" id="KW-0963">Cytoplasm</keyword>
<evidence type="ECO:0000256" key="4">
    <source>
        <dbReference type="ARBA" id="ARBA00023186"/>
    </source>
</evidence>
<evidence type="ECO:0000313" key="7">
    <source>
        <dbReference type="Proteomes" id="UP001620405"/>
    </source>
</evidence>
<dbReference type="InterPro" id="IPR008622">
    <property type="entry name" value="FliT"/>
</dbReference>
<accession>A0ABW8IRC1</accession>
<proteinExistence type="predicted"/>
<comment type="subcellular location">
    <subcellularLocation>
        <location evidence="1">Cytoplasm</location>
        <location evidence="1">Cytosol</location>
    </subcellularLocation>
</comment>
<sequence length="100" mass="11509">MNEPVHAKLRRALDITIEMIDAATSENWSRVVELDAQRQTYLEQVPASAEHREALLALQVHNRALLERANLAHEALQRQLGQHQYNHRALRTYITSSSSR</sequence>
<comment type="caution">
    <text evidence="6">The sequence shown here is derived from an EMBL/GenBank/DDBJ whole genome shotgun (WGS) entry which is preliminary data.</text>
</comment>
<dbReference type="RefSeq" id="WP_284399994.1">
    <property type="nucleotide sequence ID" value="NZ_BSNQ01000005.1"/>
</dbReference>
<keyword evidence="4" id="KW-0143">Chaperone</keyword>
<keyword evidence="3" id="KW-1005">Bacterial flagellum biogenesis</keyword>
<dbReference type="Proteomes" id="UP001620405">
    <property type="component" value="Unassembled WGS sequence"/>
</dbReference>
<keyword evidence="6" id="KW-0969">Cilium</keyword>
<evidence type="ECO:0000313" key="6">
    <source>
        <dbReference type="EMBL" id="MFK2872482.1"/>
    </source>
</evidence>
<dbReference type="Gene3D" id="1.20.58.380">
    <property type="entry name" value="Flagellar protein flit"/>
    <property type="match status" value="1"/>
</dbReference>
<name>A0ABW8IRC1_9GAMM</name>
<evidence type="ECO:0000256" key="1">
    <source>
        <dbReference type="ARBA" id="ARBA00004514"/>
    </source>
</evidence>
<gene>
    <name evidence="6" type="primary">fliT</name>
    <name evidence="6" type="ORF">ISP13_02985</name>
</gene>
<keyword evidence="7" id="KW-1185">Reference proteome</keyword>
<dbReference type="Pfam" id="PF05400">
    <property type="entry name" value="FliT"/>
    <property type="match status" value="1"/>
</dbReference>